<organism evidence="3 4">
    <name type="scientific">Kutzneria buriramensis</name>
    <dbReference type="NCBI Taxonomy" id="1045776"/>
    <lineage>
        <taxon>Bacteria</taxon>
        <taxon>Bacillati</taxon>
        <taxon>Actinomycetota</taxon>
        <taxon>Actinomycetes</taxon>
        <taxon>Pseudonocardiales</taxon>
        <taxon>Pseudonocardiaceae</taxon>
        <taxon>Kutzneria</taxon>
    </lineage>
</organism>
<feature type="region of interest" description="Disordered" evidence="1">
    <location>
        <begin position="355"/>
        <end position="374"/>
    </location>
</feature>
<proteinExistence type="predicted"/>
<dbReference type="AlphaFoldDB" id="A0A3E0GY53"/>
<feature type="domain" description="5-hmdU DNA kinase helical" evidence="2">
    <location>
        <begin position="41"/>
        <end position="317"/>
    </location>
</feature>
<dbReference type="RefSeq" id="WP_211353548.1">
    <property type="nucleotide sequence ID" value="NZ_CP144376.1"/>
</dbReference>
<gene>
    <name evidence="3" type="ORF">BCF44_1225</name>
</gene>
<dbReference type="InterPro" id="IPR040684">
    <property type="entry name" value="HMUDK_hel"/>
</dbReference>
<evidence type="ECO:0000313" key="4">
    <source>
        <dbReference type="Proteomes" id="UP000256269"/>
    </source>
</evidence>
<evidence type="ECO:0000259" key="2">
    <source>
        <dbReference type="Pfam" id="PF18723"/>
    </source>
</evidence>
<comment type="caution">
    <text evidence="3">The sequence shown here is derived from an EMBL/GenBank/DDBJ whole genome shotgun (WGS) entry which is preliminary data.</text>
</comment>
<protein>
    <recommendedName>
        <fullName evidence="2">5-hmdU DNA kinase helical domain-containing protein</fullName>
    </recommendedName>
</protein>
<reference evidence="3 4" key="1">
    <citation type="submission" date="2018-08" db="EMBL/GenBank/DDBJ databases">
        <title>Genomic Encyclopedia of Archaeal and Bacterial Type Strains, Phase II (KMG-II): from individual species to whole genera.</title>
        <authorList>
            <person name="Goeker M."/>
        </authorList>
    </citation>
    <scope>NUCLEOTIDE SEQUENCE [LARGE SCALE GENOMIC DNA]</scope>
    <source>
        <strain evidence="3 4">DSM 45791</strain>
    </source>
</reference>
<dbReference type="Proteomes" id="UP000256269">
    <property type="component" value="Unassembled WGS sequence"/>
</dbReference>
<feature type="compositionally biased region" description="Polar residues" evidence="1">
    <location>
        <begin position="12"/>
        <end position="24"/>
    </location>
</feature>
<evidence type="ECO:0000313" key="3">
    <source>
        <dbReference type="EMBL" id="REH30982.1"/>
    </source>
</evidence>
<dbReference type="Pfam" id="PF18723">
    <property type="entry name" value="HMUDK_hel"/>
    <property type="match status" value="1"/>
</dbReference>
<feature type="region of interest" description="Disordered" evidence="1">
    <location>
        <begin position="1"/>
        <end position="27"/>
    </location>
</feature>
<dbReference type="EMBL" id="QUNO01000022">
    <property type="protein sequence ID" value="REH30982.1"/>
    <property type="molecule type" value="Genomic_DNA"/>
</dbReference>
<evidence type="ECO:0000256" key="1">
    <source>
        <dbReference type="SAM" id="MobiDB-lite"/>
    </source>
</evidence>
<name>A0A3E0GY53_9PSEU</name>
<feature type="compositionally biased region" description="Low complexity" evidence="1">
    <location>
        <begin position="363"/>
        <end position="374"/>
    </location>
</feature>
<accession>A0A3E0GY53</accession>
<sequence>MSPPPRGPDTGDQFTLQLPASTSHPPAPPITVAGRALTPSPVFDTYWRFAAARHALYQARLAGHPGPWTSDPILARHRFTNAFRAADRVSQHLINQVIYAADPAPTEVVFRTLLFKSFNRISTWQLLHTELGEISWARFDLDRYELILGRAAQAGQRLYSPAYVIPPPPMGAARKHTNHLRLLQHVMAGGLVERLLAAGGMAETFRLLHDIPSFGDFLAYQHTVDLGYSDIVNFDEDDFVVAGPGARDGIRKCFGPAADGIEHEIIRYVTEHQEQHFARLGLRFDGLLGRRRLHLVDCQNLFCEVDKYARVAHPDVAGHSGRSRIKQTFRPLAEPLTAWFPPKWNLNDAATADSAEATRSCWPSQTPTPSATTP</sequence>
<keyword evidence="4" id="KW-1185">Reference proteome</keyword>